<proteinExistence type="predicted"/>
<evidence type="ECO:0000256" key="2">
    <source>
        <dbReference type="SAM" id="Phobius"/>
    </source>
</evidence>
<dbReference type="InterPro" id="IPR046549">
    <property type="entry name" value="DUF6703"/>
</dbReference>
<feature type="region of interest" description="Disordered" evidence="1">
    <location>
        <begin position="1"/>
        <end position="21"/>
    </location>
</feature>
<dbReference type="EMBL" id="JACHMH010000001">
    <property type="protein sequence ID" value="MBB4676424.1"/>
    <property type="molecule type" value="Genomic_DNA"/>
</dbReference>
<evidence type="ECO:0000313" key="3">
    <source>
        <dbReference type="EMBL" id="MBB4676424.1"/>
    </source>
</evidence>
<name>A0A7W7C8C4_9PSEU</name>
<keyword evidence="2" id="KW-0472">Membrane</keyword>
<dbReference type="Proteomes" id="UP000533598">
    <property type="component" value="Unassembled WGS sequence"/>
</dbReference>
<dbReference type="RefSeq" id="WP_185002251.1">
    <property type="nucleotide sequence ID" value="NZ_BAAAUI010000095.1"/>
</dbReference>
<feature type="compositionally biased region" description="Polar residues" evidence="1">
    <location>
        <begin position="1"/>
        <end position="10"/>
    </location>
</feature>
<dbReference type="Pfam" id="PF20444">
    <property type="entry name" value="DUF6703"/>
    <property type="match status" value="1"/>
</dbReference>
<sequence length="90" mass="9208">MSGSQSQPGRTTGAGPRKSLPPPVAFLVVAAVFAAGVITGGVIGAVLLAALGLFVLAMVVSTWSRLRTPDRVLRIVVLAILVGVIVSLFR</sequence>
<feature type="transmembrane region" description="Helical" evidence="2">
    <location>
        <begin position="72"/>
        <end position="89"/>
    </location>
</feature>
<gene>
    <name evidence="3" type="ORF">HNR67_002542</name>
</gene>
<comment type="caution">
    <text evidence="3">The sequence shown here is derived from an EMBL/GenBank/DDBJ whole genome shotgun (WGS) entry which is preliminary data.</text>
</comment>
<dbReference type="AlphaFoldDB" id="A0A7W7C8C4"/>
<feature type="transmembrane region" description="Helical" evidence="2">
    <location>
        <begin position="27"/>
        <end position="60"/>
    </location>
</feature>
<evidence type="ECO:0000256" key="1">
    <source>
        <dbReference type="SAM" id="MobiDB-lite"/>
    </source>
</evidence>
<accession>A0A7W7C8C4</accession>
<evidence type="ECO:0000313" key="4">
    <source>
        <dbReference type="Proteomes" id="UP000533598"/>
    </source>
</evidence>
<keyword evidence="2" id="KW-1133">Transmembrane helix</keyword>
<keyword evidence="2" id="KW-0812">Transmembrane</keyword>
<keyword evidence="4" id="KW-1185">Reference proteome</keyword>
<organism evidence="3 4">
    <name type="scientific">Crossiella cryophila</name>
    <dbReference type="NCBI Taxonomy" id="43355"/>
    <lineage>
        <taxon>Bacteria</taxon>
        <taxon>Bacillati</taxon>
        <taxon>Actinomycetota</taxon>
        <taxon>Actinomycetes</taxon>
        <taxon>Pseudonocardiales</taxon>
        <taxon>Pseudonocardiaceae</taxon>
        <taxon>Crossiella</taxon>
    </lineage>
</organism>
<reference evidence="3 4" key="1">
    <citation type="submission" date="2020-08" db="EMBL/GenBank/DDBJ databases">
        <title>Sequencing the genomes of 1000 actinobacteria strains.</title>
        <authorList>
            <person name="Klenk H.-P."/>
        </authorList>
    </citation>
    <scope>NUCLEOTIDE SEQUENCE [LARGE SCALE GENOMIC DNA]</scope>
    <source>
        <strain evidence="3 4">DSM 44230</strain>
    </source>
</reference>
<protein>
    <submittedName>
        <fullName evidence="3">VIT1/CCC1 family predicted Fe2+/Mn2+ transporter</fullName>
    </submittedName>
</protein>